<dbReference type="Proteomes" id="UP001346869">
    <property type="component" value="Unassembled WGS sequence"/>
</dbReference>
<evidence type="ECO:0000256" key="1">
    <source>
        <dbReference type="ARBA" id="ARBA00004370"/>
    </source>
</evidence>
<feature type="signal peptide" evidence="7">
    <location>
        <begin position="1"/>
        <end position="15"/>
    </location>
</feature>
<dbReference type="SUPFAM" id="SSF48726">
    <property type="entry name" value="Immunoglobulin"/>
    <property type="match status" value="1"/>
</dbReference>
<gene>
    <name evidence="8" type="ORF">PBY51_002745</name>
</gene>
<dbReference type="InterPro" id="IPR013783">
    <property type="entry name" value="Ig-like_fold"/>
</dbReference>
<evidence type="ECO:0000256" key="4">
    <source>
        <dbReference type="ARBA" id="ARBA00023180"/>
    </source>
</evidence>
<feature type="compositionally biased region" description="Polar residues" evidence="5">
    <location>
        <begin position="329"/>
        <end position="338"/>
    </location>
</feature>
<dbReference type="InterPro" id="IPR015631">
    <property type="entry name" value="CD2/SLAM_rcpt"/>
</dbReference>
<dbReference type="InterPro" id="IPR036179">
    <property type="entry name" value="Ig-like_dom_sf"/>
</dbReference>
<organism evidence="8 9">
    <name type="scientific">Eleginops maclovinus</name>
    <name type="common">Patagonian blennie</name>
    <name type="synonym">Eleginus maclovinus</name>
    <dbReference type="NCBI Taxonomy" id="56733"/>
    <lineage>
        <taxon>Eukaryota</taxon>
        <taxon>Metazoa</taxon>
        <taxon>Chordata</taxon>
        <taxon>Craniata</taxon>
        <taxon>Vertebrata</taxon>
        <taxon>Euteleostomi</taxon>
        <taxon>Actinopterygii</taxon>
        <taxon>Neopterygii</taxon>
        <taxon>Teleostei</taxon>
        <taxon>Neoteleostei</taxon>
        <taxon>Acanthomorphata</taxon>
        <taxon>Eupercaria</taxon>
        <taxon>Perciformes</taxon>
        <taxon>Notothenioidei</taxon>
        <taxon>Eleginopidae</taxon>
        <taxon>Eleginops</taxon>
    </lineage>
</organism>
<keyword evidence="2 7" id="KW-0732">Signal</keyword>
<reference evidence="8 9" key="1">
    <citation type="journal article" date="2023" name="Genes (Basel)">
        <title>Chromosome-Level Genome Assembly and Circadian Gene Repertoire of the Patagonia Blennie Eleginops maclovinus-The Closest Ancestral Proxy of Antarctic Cryonotothenioids.</title>
        <authorList>
            <person name="Cheng C.C."/>
            <person name="Rivera-Colon A.G."/>
            <person name="Minhas B.F."/>
            <person name="Wilson L."/>
            <person name="Rayamajhi N."/>
            <person name="Vargas-Chacoff L."/>
            <person name="Catchen J.M."/>
        </authorList>
    </citation>
    <scope>NUCLEOTIDE SEQUENCE [LARGE SCALE GENOMIC DNA]</scope>
    <source>
        <strain evidence="8">JMC-PN-2008</strain>
    </source>
</reference>
<name>A0AAN7X8V0_ELEMC</name>
<keyword evidence="9" id="KW-1185">Reference proteome</keyword>
<reference evidence="8 9" key="2">
    <citation type="journal article" date="2023" name="Mol. Biol. Evol.">
        <title>Genomics of Secondarily Temperate Adaptation in the Only Non-Antarctic Icefish.</title>
        <authorList>
            <person name="Rivera-Colon A.G."/>
            <person name="Rayamajhi N."/>
            <person name="Minhas B.F."/>
            <person name="Madrigal G."/>
            <person name="Bilyk K.T."/>
            <person name="Yoon V."/>
            <person name="Hune M."/>
            <person name="Gregory S."/>
            <person name="Cheng C.H.C."/>
            <person name="Catchen J.M."/>
        </authorList>
    </citation>
    <scope>NUCLEOTIDE SEQUENCE [LARGE SCALE GENOMIC DNA]</scope>
    <source>
        <tissue evidence="8">Blood</tissue>
    </source>
</reference>
<comment type="subcellular location">
    <subcellularLocation>
        <location evidence="1">Membrane</location>
    </subcellularLocation>
</comment>
<keyword evidence="4" id="KW-0325">Glycoprotein</keyword>
<dbReference type="PANTHER" id="PTHR12080">
    <property type="entry name" value="SIGNALING LYMPHOCYTIC ACTIVATION MOLECULE"/>
    <property type="match status" value="1"/>
</dbReference>
<evidence type="ECO:0000313" key="8">
    <source>
        <dbReference type="EMBL" id="KAK5858618.1"/>
    </source>
</evidence>
<evidence type="ECO:0000256" key="3">
    <source>
        <dbReference type="ARBA" id="ARBA00023136"/>
    </source>
</evidence>
<keyword evidence="3 6" id="KW-0472">Membrane</keyword>
<evidence type="ECO:0000256" key="5">
    <source>
        <dbReference type="SAM" id="MobiDB-lite"/>
    </source>
</evidence>
<accession>A0AAN7X8V0</accession>
<feature type="region of interest" description="Disordered" evidence="5">
    <location>
        <begin position="311"/>
        <end position="338"/>
    </location>
</feature>
<evidence type="ECO:0000313" key="9">
    <source>
        <dbReference type="Proteomes" id="UP001346869"/>
    </source>
</evidence>
<keyword evidence="6" id="KW-0812">Transmembrane</keyword>
<dbReference type="PANTHER" id="PTHR12080:SF80">
    <property type="entry name" value="IMMUNOGLOBULIN V-SET DOMAIN-CONTAINING PROTEIN"/>
    <property type="match status" value="1"/>
</dbReference>
<proteinExistence type="predicted"/>
<evidence type="ECO:0000256" key="6">
    <source>
        <dbReference type="SAM" id="Phobius"/>
    </source>
</evidence>
<dbReference type="AlphaFoldDB" id="A0AAN7X8V0"/>
<evidence type="ECO:0000256" key="2">
    <source>
        <dbReference type="ARBA" id="ARBA00022729"/>
    </source>
</evidence>
<dbReference type="Gene3D" id="2.60.40.10">
    <property type="entry name" value="Immunoglobulins"/>
    <property type="match status" value="1"/>
</dbReference>
<dbReference type="GO" id="GO:0016020">
    <property type="term" value="C:membrane"/>
    <property type="evidence" value="ECO:0007669"/>
    <property type="project" value="UniProtKB-SubCell"/>
</dbReference>
<protein>
    <submittedName>
        <fullName evidence="8">Uncharacterized protein</fullName>
    </submittedName>
</protein>
<feature type="transmembrane region" description="Helical" evidence="6">
    <location>
        <begin position="210"/>
        <end position="231"/>
    </location>
</feature>
<dbReference type="EMBL" id="JAUZQC010000015">
    <property type="protein sequence ID" value="KAK5858618.1"/>
    <property type="molecule type" value="Genomic_DNA"/>
</dbReference>
<keyword evidence="6" id="KW-1133">Transmembrane helix</keyword>
<sequence length="358" mass="39781">MLLLLCCWIIAGIRAEITPAMHYREKHGSICLHIKSPKHTHPEWLFEKDIIAISKIVTAKFKGKVRYYPNNSSLCITELNETDSGLYTFSFVNSNQKRSIETHTLHVEETVPTPFIQLSKQSLNLSVETCNTAVNCSVQDDWLCSVCDINSCITSQRSLFSKVNITIFLHHNTSIVCSGNNNVSKSNVSASIEGMCLGTPPPESPPKHELYVIVIGITFCVCLCTFAVWVAKMLFPTEYNLNQTSPALTIQPAVVQQHSAQRVSSSSSSQAEAFYENVDAGLPCQSPNISSTDEPGSKKDVNTLYSVLQTNHKTSHQGKNESSEETKGHQVTQEQPVQVDTVYSLLQKPRNVKSQHHQ</sequence>
<evidence type="ECO:0000256" key="7">
    <source>
        <dbReference type="SAM" id="SignalP"/>
    </source>
</evidence>
<comment type="caution">
    <text evidence="8">The sequence shown here is derived from an EMBL/GenBank/DDBJ whole genome shotgun (WGS) entry which is preliminary data.</text>
</comment>
<feature type="compositionally biased region" description="Basic and acidic residues" evidence="5">
    <location>
        <begin position="318"/>
        <end position="328"/>
    </location>
</feature>
<feature type="chain" id="PRO_5043055077" evidence="7">
    <location>
        <begin position="16"/>
        <end position="358"/>
    </location>
</feature>